<organism evidence="1">
    <name type="scientific">Bluetongue virus</name>
    <name type="common">BTV</name>
    <dbReference type="NCBI Taxonomy" id="40051"/>
    <lineage>
        <taxon>Viruses</taxon>
        <taxon>Riboviria</taxon>
        <taxon>Orthornavirae</taxon>
        <taxon>Duplornaviricota</taxon>
        <taxon>Resentoviricetes</taxon>
        <taxon>Reovirales</taxon>
        <taxon>Sedoreoviridae</taxon>
        <taxon>Orbivirus</taxon>
        <taxon>Orbivirus caerulinguae</taxon>
    </lineage>
</organism>
<name>A0A1S6EMT0_BTV</name>
<accession>A0A1S6EMT0</accession>
<dbReference type="EMBL" id="KY049871">
    <property type="protein sequence ID" value="AQR59291.1"/>
    <property type="molecule type" value="Genomic_RNA"/>
</dbReference>
<sequence length="59" mass="7584">MTRFLSRRDMLRAHQCHHRCPLLHLKSWTKRCQIQRVLRKHKKRRRLHSHRTRKRFVMM</sequence>
<protein>
    <submittedName>
        <fullName evidence="1">NS5</fullName>
    </submittedName>
</protein>
<dbReference type="Proteomes" id="UP000246985">
    <property type="component" value="Genome"/>
</dbReference>
<evidence type="ECO:0000313" key="1">
    <source>
        <dbReference type="EMBL" id="AQR59291.1"/>
    </source>
</evidence>
<proteinExistence type="predicted"/>
<reference evidence="1" key="1">
    <citation type="submission" date="2016-10" db="EMBL/GenBank/DDBJ databases">
        <title>Orbiviruses in Equator in 2015.</title>
        <authorList>
            <person name="Viarouge C."/>
            <person name="Verdezoto J."/>
            <person name="Sailleau C."/>
            <person name="Quenault H."/>
            <person name="Lucas P."/>
            <person name="Touzain F."/>
            <person name="Blanchard Y."/>
            <person name="Zientara S."/>
            <person name="Breard E."/>
            <person name="Zapata S."/>
        </authorList>
    </citation>
    <scope>NUCLEOTIDE SEQUENCE [LARGE SCALE GENOMIC DNA]</scope>
    <source>
        <strain evidence="1">BTV-9/15-01</strain>
    </source>
</reference>